<dbReference type="NCBIfam" id="TIGR01727">
    <property type="entry name" value="oligo_HPY"/>
    <property type="match status" value="1"/>
</dbReference>
<feature type="compositionally biased region" description="Basic and acidic residues" evidence="5">
    <location>
        <begin position="1"/>
        <end position="10"/>
    </location>
</feature>
<evidence type="ECO:0000256" key="5">
    <source>
        <dbReference type="SAM" id="MobiDB-lite"/>
    </source>
</evidence>
<evidence type="ECO:0000256" key="3">
    <source>
        <dbReference type="ARBA" id="ARBA00022741"/>
    </source>
</evidence>
<dbReference type="CDD" id="cd03257">
    <property type="entry name" value="ABC_NikE_OppD_transporters"/>
    <property type="match status" value="1"/>
</dbReference>
<comment type="caution">
    <text evidence="7">The sequence shown here is derived from an EMBL/GenBank/DDBJ whole genome shotgun (WGS) entry which is preliminary data.</text>
</comment>
<evidence type="ECO:0000259" key="6">
    <source>
        <dbReference type="PROSITE" id="PS50893"/>
    </source>
</evidence>
<gene>
    <name evidence="7" type="ORF">GCM10023349_36460</name>
</gene>
<dbReference type="RefSeq" id="WP_345522916.1">
    <property type="nucleotide sequence ID" value="NZ_BAABKM010000003.1"/>
</dbReference>
<dbReference type="PANTHER" id="PTHR43776">
    <property type="entry name" value="TRANSPORT ATP-BINDING PROTEIN"/>
    <property type="match status" value="1"/>
</dbReference>
<dbReference type="SMART" id="SM00382">
    <property type="entry name" value="AAA"/>
    <property type="match status" value="1"/>
</dbReference>
<dbReference type="Gene3D" id="3.40.50.300">
    <property type="entry name" value="P-loop containing nucleotide triphosphate hydrolases"/>
    <property type="match status" value="1"/>
</dbReference>
<keyword evidence="4 7" id="KW-0067">ATP-binding</keyword>
<reference evidence="8" key="1">
    <citation type="journal article" date="2019" name="Int. J. Syst. Evol. Microbiol.">
        <title>The Global Catalogue of Microorganisms (GCM) 10K type strain sequencing project: providing services to taxonomists for standard genome sequencing and annotation.</title>
        <authorList>
            <consortium name="The Broad Institute Genomics Platform"/>
            <consortium name="The Broad Institute Genome Sequencing Center for Infectious Disease"/>
            <person name="Wu L."/>
            <person name="Ma J."/>
        </authorList>
    </citation>
    <scope>NUCLEOTIDE SEQUENCE [LARGE SCALE GENOMIC DNA]</scope>
    <source>
        <strain evidence="8">JCM 18531</strain>
    </source>
</reference>
<accession>A0ABP8XUV8</accession>
<dbReference type="PROSITE" id="PS00211">
    <property type="entry name" value="ABC_TRANSPORTER_1"/>
    <property type="match status" value="1"/>
</dbReference>
<dbReference type="InterPro" id="IPR013563">
    <property type="entry name" value="Oligopep_ABC_C"/>
</dbReference>
<protein>
    <submittedName>
        <fullName evidence="7">Dipeptide ABC transporter ATP-binding protein</fullName>
    </submittedName>
</protein>
<dbReference type="InterPro" id="IPR017871">
    <property type="entry name" value="ABC_transporter-like_CS"/>
</dbReference>
<evidence type="ECO:0000256" key="2">
    <source>
        <dbReference type="ARBA" id="ARBA00022448"/>
    </source>
</evidence>
<feature type="domain" description="ABC transporter" evidence="6">
    <location>
        <begin position="71"/>
        <end position="311"/>
    </location>
</feature>
<evidence type="ECO:0000256" key="1">
    <source>
        <dbReference type="ARBA" id="ARBA00005417"/>
    </source>
</evidence>
<keyword evidence="3" id="KW-0547">Nucleotide-binding</keyword>
<dbReference type="InterPro" id="IPR003439">
    <property type="entry name" value="ABC_transporter-like_ATP-bd"/>
</dbReference>
<organism evidence="7 8">
    <name type="scientific">Nocardioides conyzicola</name>
    <dbReference type="NCBI Taxonomy" id="1651781"/>
    <lineage>
        <taxon>Bacteria</taxon>
        <taxon>Bacillati</taxon>
        <taxon>Actinomycetota</taxon>
        <taxon>Actinomycetes</taxon>
        <taxon>Propionibacteriales</taxon>
        <taxon>Nocardioidaceae</taxon>
        <taxon>Nocardioides</taxon>
    </lineage>
</organism>
<proteinExistence type="inferred from homology"/>
<dbReference type="PANTHER" id="PTHR43776:SF7">
    <property type="entry name" value="D,D-DIPEPTIDE TRANSPORT ATP-BINDING PROTEIN DDPF-RELATED"/>
    <property type="match status" value="1"/>
</dbReference>
<dbReference type="GO" id="GO:0005524">
    <property type="term" value="F:ATP binding"/>
    <property type="evidence" value="ECO:0007669"/>
    <property type="project" value="UniProtKB-KW"/>
</dbReference>
<dbReference type="EMBL" id="BAABKM010000003">
    <property type="protein sequence ID" value="GAA4714010.1"/>
    <property type="molecule type" value="Genomic_DNA"/>
</dbReference>
<dbReference type="Pfam" id="PF08352">
    <property type="entry name" value="oligo_HPY"/>
    <property type="match status" value="1"/>
</dbReference>
<keyword evidence="8" id="KW-1185">Reference proteome</keyword>
<evidence type="ECO:0000313" key="8">
    <source>
        <dbReference type="Proteomes" id="UP001499974"/>
    </source>
</evidence>
<dbReference type="InterPro" id="IPR027417">
    <property type="entry name" value="P-loop_NTPase"/>
</dbReference>
<name>A0ABP8XUV8_9ACTN</name>
<feature type="region of interest" description="Disordered" evidence="5">
    <location>
        <begin position="387"/>
        <end position="419"/>
    </location>
</feature>
<dbReference type="NCBIfam" id="NF008453">
    <property type="entry name" value="PRK11308.1"/>
    <property type="match status" value="1"/>
</dbReference>
<sequence>MNDKYGDDKLSPVPSSPGFLPQDDPTSRTEDPVDQDEIDYISPVEGHAASVADPNAKPIIEVRDLKMYFPVKSSSVIRRTIGHVQAVDGISFQVPEGGSLGLVGESGCGKSTTGRLITRLYEPTGGSVTFDGRDITNISSRQLKPLRREIQMIFQDPYTSLNPRHSVGAIVGAPLAIHKIVPKNKILPRVQELLEIVGLNPEHYNRYPHEFSGGQRQRIGIARALTLQPKVLVADEPVSALDVSIQAQVINLLQDVQREFNIAFLFVAHDLAVVRHFCPEIAVMYLGKIVEIADRETLYNRPNHPYTQALLSAVPDVKQAAIGGRRERIRLEGDVPSPINPPSGCRFRTRCPIAQEICARVEPPLLQIGQRHKVACHFAGELGQHPDRPVTAPLLGVDDSGAPDPGATPSPLAANEPGYADTWYDLERKTMASA</sequence>
<dbReference type="InterPro" id="IPR050319">
    <property type="entry name" value="ABC_transp_ATP-bind"/>
</dbReference>
<dbReference type="SUPFAM" id="SSF52540">
    <property type="entry name" value="P-loop containing nucleoside triphosphate hydrolases"/>
    <property type="match status" value="1"/>
</dbReference>
<comment type="similarity">
    <text evidence="1">Belongs to the ABC transporter superfamily.</text>
</comment>
<dbReference type="Pfam" id="PF00005">
    <property type="entry name" value="ABC_tran"/>
    <property type="match status" value="1"/>
</dbReference>
<feature type="region of interest" description="Disordered" evidence="5">
    <location>
        <begin position="1"/>
        <end position="35"/>
    </location>
</feature>
<dbReference type="Proteomes" id="UP001499974">
    <property type="component" value="Unassembled WGS sequence"/>
</dbReference>
<evidence type="ECO:0000313" key="7">
    <source>
        <dbReference type="EMBL" id="GAA4714010.1"/>
    </source>
</evidence>
<keyword evidence="2" id="KW-0813">Transport</keyword>
<dbReference type="PROSITE" id="PS50893">
    <property type="entry name" value="ABC_TRANSPORTER_2"/>
    <property type="match status" value="1"/>
</dbReference>
<evidence type="ECO:0000256" key="4">
    <source>
        <dbReference type="ARBA" id="ARBA00022840"/>
    </source>
</evidence>
<dbReference type="InterPro" id="IPR003593">
    <property type="entry name" value="AAA+_ATPase"/>
</dbReference>